<dbReference type="FunFam" id="1.10.510.10:FF:000153">
    <property type="entry name" value="Tribbles homolog 2"/>
    <property type="match status" value="1"/>
</dbReference>
<dbReference type="PANTHER" id="PTHR22961:SF13">
    <property type="entry name" value="TRIBBLES"/>
    <property type="match status" value="1"/>
</dbReference>
<dbReference type="Gene3D" id="3.30.200.20">
    <property type="entry name" value="Phosphorylase Kinase, domain 1"/>
    <property type="match status" value="1"/>
</dbReference>
<name>A0AAD9K8T1_RIDPI</name>
<accession>A0AAD9K8T1</accession>
<dbReference type="Gene3D" id="1.10.510.10">
    <property type="entry name" value="Transferase(Phosphotransferase) domain 1"/>
    <property type="match status" value="1"/>
</dbReference>
<dbReference type="AlphaFoldDB" id="A0AAD9K8T1"/>
<proteinExistence type="inferred from homology"/>
<evidence type="ECO:0000256" key="2">
    <source>
        <dbReference type="SAM" id="MobiDB-lite"/>
    </source>
</evidence>
<organism evidence="4 5">
    <name type="scientific">Ridgeia piscesae</name>
    <name type="common">Tubeworm</name>
    <dbReference type="NCBI Taxonomy" id="27915"/>
    <lineage>
        <taxon>Eukaryota</taxon>
        <taxon>Metazoa</taxon>
        <taxon>Spiralia</taxon>
        <taxon>Lophotrochozoa</taxon>
        <taxon>Annelida</taxon>
        <taxon>Polychaeta</taxon>
        <taxon>Sedentaria</taxon>
        <taxon>Canalipalpata</taxon>
        <taxon>Sabellida</taxon>
        <taxon>Siboglinidae</taxon>
        <taxon>Ridgeia</taxon>
    </lineage>
</organism>
<feature type="region of interest" description="Disordered" evidence="2">
    <location>
        <begin position="29"/>
        <end position="52"/>
    </location>
</feature>
<dbReference type="Pfam" id="PF00069">
    <property type="entry name" value="Pkinase"/>
    <property type="match status" value="1"/>
</dbReference>
<dbReference type="GO" id="GO:0032436">
    <property type="term" value="P:positive regulation of proteasomal ubiquitin-dependent protein catabolic process"/>
    <property type="evidence" value="ECO:0007669"/>
    <property type="project" value="TreeGrafter"/>
</dbReference>
<evidence type="ECO:0000256" key="1">
    <source>
        <dbReference type="ARBA" id="ARBA00038180"/>
    </source>
</evidence>
<dbReference type="GO" id="GO:0005524">
    <property type="term" value="F:ATP binding"/>
    <property type="evidence" value="ECO:0007669"/>
    <property type="project" value="InterPro"/>
</dbReference>
<reference evidence="4" key="1">
    <citation type="journal article" date="2023" name="Mol. Biol. Evol.">
        <title>Third-Generation Sequencing Reveals the Adaptive Role of the Epigenome in Three Deep-Sea Polychaetes.</title>
        <authorList>
            <person name="Perez M."/>
            <person name="Aroh O."/>
            <person name="Sun Y."/>
            <person name="Lan Y."/>
            <person name="Juniper S.K."/>
            <person name="Young C.R."/>
            <person name="Angers B."/>
            <person name="Qian P.Y."/>
        </authorList>
    </citation>
    <scope>NUCLEOTIDE SEQUENCE</scope>
    <source>
        <strain evidence="4">R07B-5</strain>
    </source>
</reference>
<comment type="similarity">
    <text evidence="1">Belongs to the protein kinase superfamily. CAMK Ser/Thr protein kinase family. Tribbles subfamily.</text>
</comment>
<dbReference type="GO" id="GO:0004672">
    <property type="term" value="F:protein kinase activity"/>
    <property type="evidence" value="ECO:0007669"/>
    <property type="project" value="InterPro"/>
</dbReference>
<sequence>MNTHAPRLRPLIINRRKHVEFEQPPSLASGYISPDLQPNTPPTFPGSSSEDSHCGVSKIGRYLLTKLVDTVGIVDIYNAYHCDTQQEYVCKVIPLEKYRSVLAPYWQTGSHKYLNEIEEIILGVTKAYVFFARHYGDLHSYVRRRRRLKEHEASRLFLQIVHAVLHCHESGVVLRDLKLRKFVFKNPERTQLKLESLEDAYVLEDENDDRLMDKHGCPAYVSPEILTASHSYSGRAADTWSLGVMAYTMLIGRYPFHDVEPSTLFTKIRRGQYSIPDTITSLAKCLIRSLLRHEPTERLTADQILQHPWFTLSARISCGKRSNDKDSDQTVPDFASDKVEEEPFFV</sequence>
<feature type="region of interest" description="Disordered" evidence="2">
    <location>
        <begin position="320"/>
        <end position="346"/>
    </location>
</feature>
<dbReference type="PANTHER" id="PTHR22961">
    <property type="entry name" value="SER/THR PROTEIN KINASE-TRB"/>
    <property type="match status" value="1"/>
</dbReference>
<evidence type="ECO:0000313" key="4">
    <source>
        <dbReference type="EMBL" id="KAK2166550.1"/>
    </source>
</evidence>
<feature type="domain" description="Protein kinase" evidence="3">
    <location>
        <begin position="62"/>
        <end position="310"/>
    </location>
</feature>
<dbReference type="Proteomes" id="UP001209878">
    <property type="component" value="Unassembled WGS sequence"/>
</dbReference>
<dbReference type="InterPro" id="IPR011009">
    <property type="entry name" value="Kinase-like_dom_sf"/>
</dbReference>
<dbReference type="GO" id="GO:0031434">
    <property type="term" value="F:mitogen-activated protein kinase kinase binding"/>
    <property type="evidence" value="ECO:0007669"/>
    <property type="project" value="TreeGrafter"/>
</dbReference>
<protein>
    <recommendedName>
        <fullName evidence="3">Protein kinase domain-containing protein</fullName>
    </recommendedName>
</protein>
<keyword evidence="5" id="KW-1185">Reference proteome</keyword>
<dbReference type="EMBL" id="JAODUO010001317">
    <property type="protein sequence ID" value="KAK2166550.1"/>
    <property type="molecule type" value="Genomic_DNA"/>
</dbReference>
<dbReference type="InterPro" id="IPR024104">
    <property type="entry name" value="Tribbles/Ser_Thr_kinase_40"/>
</dbReference>
<gene>
    <name evidence="4" type="ORF">NP493_1317g00032</name>
</gene>
<dbReference type="GO" id="GO:0005634">
    <property type="term" value="C:nucleus"/>
    <property type="evidence" value="ECO:0007669"/>
    <property type="project" value="TreeGrafter"/>
</dbReference>
<dbReference type="PROSITE" id="PS50011">
    <property type="entry name" value="PROTEIN_KINASE_DOM"/>
    <property type="match status" value="1"/>
</dbReference>
<evidence type="ECO:0000313" key="5">
    <source>
        <dbReference type="Proteomes" id="UP001209878"/>
    </source>
</evidence>
<dbReference type="InterPro" id="IPR000719">
    <property type="entry name" value="Prot_kinase_dom"/>
</dbReference>
<dbReference type="SUPFAM" id="SSF56112">
    <property type="entry name" value="Protein kinase-like (PK-like)"/>
    <property type="match status" value="1"/>
</dbReference>
<evidence type="ECO:0000259" key="3">
    <source>
        <dbReference type="PROSITE" id="PS50011"/>
    </source>
</evidence>
<comment type="caution">
    <text evidence="4">The sequence shown here is derived from an EMBL/GenBank/DDBJ whole genome shotgun (WGS) entry which is preliminary data.</text>
</comment>
<dbReference type="SMART" id="SM00220">
    <property type="entry name" value="S_TKc"/>
    <property type="match status" value="1"/>
</dbReference>